<name>A0A7J0HBN6_9ERIC</name>
<dbReference type="AlphaFoldDB" id="A0A7J0HBN6"/>
<proteinExistence type="predicted"/>
<evidence type="ECO:0000313" key="2">
    <source>
        <dbReference type="Proteomes" id="UP000585474"/>
    </source>
</evidence>
<accession>A0A7J0HBN6</accession>
<comment type="caution">
    <text evidence="1">The sequence shown here is derived from an EMBL/GenBank/DDBJ whole genome shotgun (WGS) entry which is preliminary data.</text>
</comment>
<keyword evidence="2" id="KW-1185">Reference proteome</keyword>
<protein>
    <submittedName>
        <fullName evidence="1">Uncharacterized protein</fullName>
    </submittedName>
</protein>
<reference evidence="1 2" key="1">
    <citation type="submission" date="2019-07" db="EMBL/GenBank/DDBJ databases">
        <title>De Novo Assembly of kiwifruit Actinidia rufa.</title>
        <authorList>
            <person name="Sugita-Konishi S."/>
            <person name="Sato K."/>
            <person name="Mori E."/>
            <person name="Abe Y."/>
            <person name="Kisaki G."/>
            <person name="Hamano K."/>
            <person name="Suezawa K."/>
            <person name="Otani M."/>
            <person name="Fukuda T."/>
            <person name="Manabe T."/>
            <person name="Gomi K."/>
            <person name="Tabuchi M."/>
            <person name="Akimitsu K."/>
            <person name="Kataoka I."/>
        </authorList>
    </citation>
    <scope>NUCLEOTIDE SEQUENCE [LARGE SCALE GENOMIC DNA]</scope>
    <source>
        <strain evidence="2">cv. Fuchu</strain>
    </source>
</reference>
<dbReference type="Proteomes" id="UP000585474">
    <property type="component" value="Unassembled WGS sequence"/>
</dbReference>
<organism evidence="1 2">
    <name type="scientific">Actinidia rufa</name>
    <dbReference type="NCBI Taxonomy" id="165716"/>
    <lineage>
        <taxon>Eukaryota</taxon>
        <taxon>Viridiplantae</taxon>
        <taxon>Streptophyta</taxon>
        <taxon>Embryophyta</taxon>
        <taxon>Tracheophyta</taxon>
        <taxon>Spermatophyta</taxon>
        <taxon>Magnoliopsida</taxon>
        <taxon>eudicotyledons</taxon>
        <taxon>Gunneridae</taxon>
        <taxon>Pentapetalae</taxon>
        <taxon>asterids</taxon>
        <taxon>Ericales</taxon>
        <taxon>Actinidiaceae</taxon>
        <taxon>Actinidia</taxon>
    </lineage>
</organism>
<dbReference type="EMBL" id="BJWL01000028">
    <property type="protein sequence ID" value="GFZ20496.1"/>
    <property type="molecule type" value="Genomic_DNA"/>
</dbReference>
<sequence length="69" mass="7687">MMLAMVTHVEQTLKNTTPSPSPSTVGNGPPMWIGTNISSFGRYVETCRVMYKCDQLIYKSELLGDISEM</sequence>
<gene>
    <name evidence="1" type="ORF">Acr_28g0012010</name>
</gene>
<evidence type="ECO:0000313" key="1">
    <source>
        <dbReference type="EMBL" id="GFZ20496.1"/>
    </source>
</evidence>